<dbReference type="InterPro" id="IPR036736">
    <property type="entry name" value="ACP-like_sf"/>
</dbReference>
<dbReference type="CDD" id="cd05235">
    <property type="entry name" value="SDR_e1"/>
    <property type="match status" value="1"/>
</dbReference>
<dbReference type="InterPro" id="IPR009081">
    <property type="entry name" value="PP-bd_ACP"/>
</dbReference>
<evidence type="ECO:0000259" key="7">
    <source>
        <dbReference type="PROSITE" id="PS50075"/>
    </source>
</evidence>
<dbReference type="eggNOG" id="KOG1178">
    <property type="taxonomic scope" value="Eukaryota"/>
</dbReference>
<dbReference type="PROSITE" id="PS00012">
    <property type="entry name" value="PHOSPHOPANTETHEINE"/>
    <property type="match status" value="1"/>
</dbReference>
<dbReference type="Pfam" id="PF00106">
    <property type="entry name" value="adh_short"/>
    <property type="match status" value="1"/>
</dbReference>
<dbReference type="InterPro" id="IPR020806">
    <property type="entry name" value="PKS_PP-bd"/>
</dbReference>
<evidence type="ECO:0000313" key="9">
    <source>
        <dbReference type="Proteomes" id="UP000027135"/>
    </source>
</evidence>
<dbReference type="InterPro" id="IPR036291">
    <property type="entry name" value="NAD(P)-bd_dom_sf"/>
</dbReference>
<dbReference type="PROSITE" id="PS00061">
    <property type="entry name" value="ADH_SHORT"/>
    <property type="match status" value="1"/>
</dbReference>
<keyword evidence="3" id="KW-0596">Phosphopantetheine</keyword>
<dbReference type="InterPro" id="IPR002347">
    <property type="entry name" value="SDR_fam"/>
</dbReference>
<evidence type="ECO:0000256" key="6">
    <source>
        <dbReference type="ARBA" id="ARBA00044883"/>
    </source>
</evidence>
<dbReference type="GO" id="GO:0004312">
    <property type="term" value="F:fatty acid synthase activity"/>
    <property type="evidence" value="ECO:0007669"/>
    <property type="project" value="UniProtKB-EC"/>
</dbReference>
<dbReference type="GO" id="GO:0031177">
    <property type="term" value="F:phosphopantetheine binding"/>
    <property type="evidence" value="ECO:0007669"/>
    <property type="project" value="InterPro"/>
</dbReference>
<dbReference type="SUPFAM" id="SSF47336">
    <property type="entry name" value="ACP-like"/>
    <property type="match status" value="1"/>
</dbReference>
<reference evidence="8 9" key="1">
    <citation type="journal article" date="2014" name="Nat. Commun.">
        <title>Molecular traces of alternative social organization in a termite genome.</title>
        <authorList>
            <person name="Terrapon N."/>
            <person name="Li C."/>
            <person name="Robertson H.M."/>
            <person name="Ji L."/>
            <person name="Meng X."/>
            <person name="Booth W."/>
            <person name="Chen Z."/>
            <person name="Childers C.P."/>
            <person name="Glastad K.M."/>
            <person name="Gokhale K."/>
            <person name="Gowin J."/>
            <person name="Gronenberg W."/>
            <person name="Hermansen R.A."/>
            <person name="Hu H."/>
            <person name="Hunt B.G."/>
            <person name="Huylmans A.K."/>
            <person name="Khalil S.M."/>
            <person name="Mitchell R.D."/>
            <person name="Munoz-Torres M.C."/>
            <person name="Mustard J.A."/>
            <person name="Pan H."/>
            <person name="Reese J.T."/>
            <person name="Scharf M.E."/>
            <person name="Sun F."/>
            <person name="Vogel H."/>
            <person name="Xiao J."/>
            <person name="Yang W."/>
            <person name="Yang Z."/>
            <person name="Yang Z."/>
            <person name="Zhou J."/>
            <person name="Zhu J."/>
            <person name="Brent C.S."/>
            <person name="Elsik C.G."/>
            <person name="Goodisman M.A."/>
            <person name="Liberles D.A."/>
            <person name="Roe R.M."/>
            <person name="Vargo E.L."/>
            <person name="Vilcinskas A."/>
            <person name="Wang J."/>
            <person name="Bornberg-Bauer E."/>
            <person name="Korb J."/>
            <person name="Zhang G."/>
            <person name="Liebig J."/>
        </authorList>
    </citation>
    <scope>NUCLEOTIDE SEQUENCE [LARGE SCALE GENOMIC DNA]</scope>
    <source>
        <tissue evidence="8">Whole organism</tissue>
    </source>
</reference>
<dbReference type="PRINTS" id="PR00080">
    <property type="entry name" value="SDRFAMILY"/>
</dbReference>
<dbReference type="InterPro" id="IPR025110">
    <property type="entry name" value="AMP-bd_C"/>
</dbReference>
<proteinExistence type="predicted"/>
<dbReference type="SUPFAM" id="SSF56801">
    <property type="entry name" value="Acetyl-CoA synthetase-like"/>
    <property type="match status" value="1"/>
</dbReference>
<dbReference type="InterPro" id="IPR045851">
    <property type="entry name" value="AMP-bd_C_sf"/>
</dbReference>
<keyword evidence="9" id="KW-1185">Reference proteome</keyword>
<dbReference type="NCBIfam" id="TIGR01746">
    <property type="entry name" value="Thioester-redct"/>
    <property type="match status" value="1"/>
</dbReference>
<dbReference type="SMART" id="SM00823">
    <property type="entry name" value="PKS_PP"/>
    <property type="match status" value="1"/>
</dbReference>
<sequence>MVNTCCVLAEGDEGSNKYLVAYIKPEGKTSHKELRAALKKRLPFYMIPSKFIFIDSIPILQSSGKLNKKALVKMSDVGDGNSVDPQPQSVLMEPRLAAIWCRVLKLDVIDVHVNFFDLGGHSLLATQLVSEVNEELGLSLSISDMLRHSTLYSMARFINNQAVSSPNATLDLAAEVETHAQDNYPSDTSLRAFWRFSEVSHSRRRCERIFLTGATGYVGAFILKELLENTEAVVYCLVRESPGMTAMGRIRSSFQRYCVAELDENSELRIVPLKGDVSLLNLGLCENDYMYLVYEIDSIIHAAGAVNLVHPYCALSDANVLGTKNILAFAVDRKIKPVHHISTDAVFPEGFQDCKEDANMMMYADKLVSGYAQTKWVAEQLVLHAHGRGLPAAVYRCGNIGGPQEKASWNPADFTLLMLQGCLYTQTVPDIHWQIELSPADFVSRVIVGLLKAVLHSGGRIFHIINPVTMNCCDLWQLLRAQGYQLELVSYRDWYWKVKEAAASSSEHSATFASLLYLLDAVTDPGFFRQSSTFTQLNLQASLQTLGLTYPPVDSKLMWRYLSHLTSLGLVPRPNMLQQDAAHFLHGKVALVTGASSGIGAAIAEHLAVAGAKVALAARRIDRLKELQARIEDKGGVAITIVMDVCDEEQVHVGVKRAESVLGPLDILVNNAGVLYYTMMKNVHIKEWQKMVDINVKGTLNCVAAVLAGMVERRRGHIVNVSSDGGRKGFAGLSVYCGTKYFVEGMSQGMRQEVAEFGVKVTCIQPGDVKTELFEKSTDQEAREKYEMVSKMKVLEPGDIAQAVLYAVKQPDHCSVNEILVEPQLAPI</sequence>
<dbReference type="Gene3D" id="3.40.50.720">
    <property type="entry name" value="NAD(P)-binding Rossmann-like Domain"/>
    <property type="match status" value="2"/>
</dbReference>
<dbReference type="PANTHER" id="PTHR44845">
    <property type="entry name" value="CARRIER DOMAIN-CONTAINING PROTEIN"/>
    <property type="match status" value="1"/>
</dbReference>
<dbReference type="Proteomes" id="UP000027135">
    <property type="component" value="Unassembled WGS sequence"/>
</dbReference>
<dbReference type="InterPro" id="IPR020904">
    <property type="entry name" value="Sc_DH/Rdtase_CS"/>
</dbReference>
<dbReference type="InterPro" id="IPR006162">
    <property type="entry name" value="Ppantetheine_attach_site"/>
</dbReference>
<feature type="domain" description="Carrier" evidence="7">
    <location>
        <begin position="87"/>
        <end position="162"/>
    </location>
</feature>
<dbReference type="SUPFAM" id="SSF51735">
    <property type="entry name" value="NAD(P)-binding Rossmann-fold domains"/>
    <property type="match status" value="2"/>
</dbReference>
<dbReference type="Gene3D" id="1.10.1200.10">
    <property type="entry name" value="ACP-like"/>
    <property type="match status" value="1"/>
</dbReference>
<dbReference type="GO" id="GO:0006629">
    <property type="term" value="P:lipid metabolic process"/>
    <property type="evidence" value="ECO:0007669"/>
    <property type="project" value="UniProtKB-ARBA"/>
</dbReference>
<dbReference type="OMA" id="NYPTRFD"/>
<evidence type="ECO:0000256" key="5">
    <source>
        <dbReference type="ARBA" id="ARBA00023002"/>
    </source>
</evidence>
<comment type="catalytic activity">
    <reaction evidence="6">
        <text>acetyl-CoA + n malonyl-CoA + 2n NADPH + 2n H(+) = a long-chain fatty acid + (n+1) CoA + n CO2 + 2n NADP(+).</text>
        <dbReference type="EC" id="2.3.1.85"/>
    </reaction>
</comment>
<dbReference type="FunFam" id="3.40.50.720:FF:000047">
    <property type="entry name" value="NADP-dependent L-serine/L-allo-threonine dehydrogenase"/>
    <property type="match status" value="1"/>
</dbReference>
<dbReference type="InterPro" id="IPR010080">
    <property type="entry name" value="Thioester_reductase-like_dom"/>
</dbReference>
<accession>A0A067QVZ7</accession>
<dbReference type="InParanoid" id="A0A067QVZ7"/>
<dbReference type="FunFam" id="1.10.1200.10:FF:000005">
    <property type="entry name" value="Nonribosomal peptide synthetase 1"/>
    <property type="match status" value="1"/>
</dbReference>
<dbReference type="OrthoDB" id="416786at2759"/>
<dbReference type="Pfam" id="PF13193">
    <property type="entry name" value="AMP-binding_C"/>
    <property type="match status" value="1"/>
</dbReference>
<keyword evidence="4" id="KW-0597">Phosphoprotein</keyword>
<dbReference type="Gene3D" id="3.30.300.30">
    <property type="match status" value="1"/>
</dbReference>
<dbReference type="AlphaFoldDB" id="A0A067QVZ7"/>
<evidence type="ECO:0000256" key="4">
    <source>
        <dbReference type="ARBA" id="ARBA00022553"/>
    </source>
</evidence>
<dbReference type="InterPro" id="IPR057326">
    <property type="entry name" value="KR_dom"/>
</dbReference>
<dbReference type="eggNOG" id="KOG1205">
    <property type="taxonomic scope" value="Eukaryota"/>
</dbReference>
<dbReference type="InterPro" id="IPR013120">
    <property type="entry name" value="FAR_NAD-bd"/>
</dbReference>
<dbReference type="Pfam" id="PF00550">
    <property type="entry name" value="PP-binding"/>
    <property type="match status" value="1"/>
</dbReference>
<evidence type="ECO:0000256" key="3">
    <source>
        <dbReference type="ARBA" id="ARBA00022450"/>
    </source>
</evidence>
<dbReference type="EC" id="2.3.1.85" evidence="1"/>
<name>A0A067QVZ7_ZOONE</name>
<dbReference type="Pfam" id="PF07993">
    <property type="entry name" value="NAD_binding_4"/>
    <property type="match status" value="1"/>
</dbReference>
<dbReference type="PRINTS" id="PR00081">
    <property type="entry name" value="GDHRDH"/>
</dbReference>
<dbReference type="EMBL" id="KK852894">
    <property type="protein sequence ID" value="KDR14207.1"/>
    <property type="molecule type" value="Genomic_DNA"/>
</dbReference>
<dbReference type="PANTHER" id="PTHR44845:SF6">
    <property type="entry name" value="BETA-ALANINE-ACTIVATING ENZYME"/>
    <property type="match status" value="1"/>
</dbReference>
<evidence type="ECO:0000313" key="8">
    <source>
        <dbReference type="EMBL" id="KDR14207.1"/>
    </source>
</evidence>
<dbReference type="SMART" id="SM00822">
    <property type="entry name" value="PKS_KR"/>
    <property type="match status" value="1"/>
</dbReference>
<gene>
    <name evidence="8" type="ORF">L798_12008</name>
</gene>
<protein>
    <recommendedName>
        <fullName evidence="2">Fatty acid synthase</fullName>
        <ecNumber evidence="1">2.3.1.85</ecNumber>
    </recommendedName>
</protein>
<evidence type="ECO:0000256" key="1">
    <source>
        <dbReference type="ARBA" id="ARBA00012873"/>
    </source>
</evidence>
<keyword evidence="5" id="KW-0560">Oxidoreductase</keyword>
<evidence type="ECO:0000256" key="2">
    <source>
        <dbReference type="ARBA" id="ARBA00018769"/>
    </source>
</evidence>
<dbReference type="PROSITE" id="PS50075">
    <property type="entry name" value="CARRIER"/>
    <property type="match status" value="1"/>
</dbReference>
<dbReference type="STRING" id="136037.A0A067QVZ7"/>
<dbReference type="GO" id="GO:0016616">
    <property type="term" value="F:oxidoreductase activity, acting on the CH-OH group of donors, NAD or NADP as acceptor"/>
    <property type="evidence" value="ECO:0007669"/>
    <property type="project" value="UniProtKB-ARBA"/>
</dbReference>
<organism evidence="8 9">
    <name type="scientific">Zootermopsis nevadensis</name>
    <name type="common">Dampwood termite</name>
    <dbReference type="NCBI Taxonomy" id="136037"/>
    <lineage>
        <taxon>Eukaryota</taxon>
        <taxon>Metazoa</taxon>
        <taxon>Ecdysozoa</taxon>
        <taxon>Arthropoda</taxon>
        <taxon>Hexapoda</taxon>
        <taxon>Insecta</taxon>
        <taxon>Pterygota</taxon>
        <taxon>Neoptera</taxon>
        <taxon>Polyneoptera</taxon>
        <taxon>Dictyoptera</taxon>
        <taxon>Blattodea</taxon>
        <taxon>Blattoidea</taxon>
        <taxon>Termitoidae</taxon>
        <taxon>Termopsidae</taxon>
        <taxon>Zootermopsis</taxon>
    </lineage>
</organism>